<reference evidence="11 12" key="1">
    <citation type="submission" date="2017-12" db="EMBL/GenBank/DDBJ databases">
        <title>Genomes of bacteria within cyanobacterial aggregates.</title>
        <authorList>
            <person name="Cai H."/>
        </authorList>
    </citation>
    <scope>NUCLEOTIDE SEQUENCE [LARGE SCALE GENOMIC DNA]</scope>
    <source>
        <strain evidence="11 12">TH16</strain>
    </source>
</reference>
<protein>
    <recommendedName>
        <fullName evidence="8">Phosphate-specific transport system accessory protein PhoU</fullName>
    </recommendedName>
</protein>
<dbReference type="SUPFAM" id="SSF109755">
    <property type="entry name" value="PhoU-like"/>
    <property type="match status" value="1"/>
</dbReference>
<evidence type="ECO:0000256" key="7">
    <source>
        <dbReference type="ARBA" id="ARBA00056181"/>
    </source>
</evidence>
<dbReference type="OrthoDB" id="9814256at2"/>
<keyword evidence="5 8" id="KW-0963">Cytoplasm</keyword>
<dbReference type="AlphaFoldDB" id="A0A2K9NFD0"/>
<keyword evidence="6 8" id="KW-0592">Phosphate transport</keyword>
<dbReference type="KEGG" id="ncb:C0V82_10355"/>
<dbReference type="FunFam" id="1.20.58.220:FF:000004">
    <property type="entry name" value="Phosphate-specific transport system accessory protein PhoU"/>
    <property type="match status" value="1"/>
</dbReference>
<dbReference type="InterPro" id="IPR028366">
    <property type="entry name" value="PhoU"/>
</dbReference>
<comment type="similarity">
    <text evidence="2 8">Belongs to the PhoU family.</text>
</comment>
<dbReference type="EMBL" id="CP025611">
    <property type="protein sequence ID" value="AUN31801.1"/>
    <property type="molecule type" value="Genomic_DNA"/>
</dbReference>
<evidence type="ECO:0000256" key="9">
    <source>
        <dbReference type="SAM" id="MobiDB-lite"/>
    </source>
</evidence>
<feature type="domain" description="PhoU" evidence="10">
    <location>
        <begin position="128"/>
        <end position="208"/>
    </location>
</feature>
<dbReference type="Pfam" id="PF01895">
    <property type="entry name" value="PhoU"/>
    <property type="match status" value="2"/>
</dbReference>
<feature type="region of interest" description="Disordered" evidence="9">
    <location>
        <begin position="217"/>
        <end position="236"/>
    </location>
</feature>
<dbReference type="InterPro" id="IPR026022">
    <property type="entry name" value="PhoU_dom"/>
</dbReference>
<dbReference type="NCBIfam" id="TIGR02135">
    <property type="entry name" value="phoU_full"/>
    <property type="match status" value="1"/>
</dbReference>
<gene>
    <name evidence="11" type="primary">phoU</name>
    <name evidence="11" type="ORF">C0V82_10355</name>
</gene>
<dbReference type="PANTHER" id="PTHR42930:SF3">
    <property type="entry name" value="PHOSPHATE-SPECIFIC TRANSPORT SYSTEM ACCESSORY PROTEIN PHOU"/>
    <property type="match status" value="1"/>
</dbReference>
<comment type="subcellular location">
    <subcellularLocation>
        <location evidence="1 8">Cytoplasm</location>
    </subcellularLocation>
</comment>
<evidence type="ECO:0000256" key="1">
    <source>
        <dbReference type="ARBA" id="ARBA00004496"/>
    </source>
</evidence>
<feature type="domain" description="PhoU" evidence="10">
    <location>
        <begin position="21"/>
        <end position="108"/>
    </location>
</feature>
<dbReference type="PIRSF" id="PIRSF003107">
    <property type="entry name" value="PhoU"/>
    <property type="match status" value="1"/>
</dbReference>
<evidence type="ECO:0000313" key="11">
    <source>
        <dbReference type="EMBL" id="AUN31801.1"/>
    </source>
</evidence>
<evidence type="ECO:0000256" key="4">
    <source>
        <dbReference type="ARBA" id="ARBA00022448"/>
    </source>
</evidence>
<dbReference type="Proteomes" id="UP000234752">
    <property type="component" value="Chromosome eg_1"/>
</dbReference>
<dbReference type="PANTHER" id="PTHR42930">
    <property type="entry name" value="PHOSPHATE-SPECIFIC TRANSPORT SYSTEM ACCESSORY PROTEIN PHOU"/>
    <property type="match status" value="1"/>
</dbReference>
<accession>A0A2K9NFD0</accession>
<organism evidence="11 12">
    <name type="scientific">Niveispirillum cyanobacteriorum</name>
    <dbReference type="NCBI Taxonomy" id="1612173"/>
    <lineage>
        <taxon>Bacteria</taxon>
        <taxon>Pseudomonadati</taxon>
        <taxon>Pseudomonadota</taxon>
        <taxon>Alphaproteobacteria</taxon>
        <taxon>Rhodospirillales</taxon>
        <taxon>Azospirillaceae</taxon>
        <taxon>Niveispirillum</taxon>
    </lineage>
</organism>
<keyword evidence="12" id="KW-1185">Reference proteome</keyword>
<keyword evidence="4 8" id="KW-0813">Transport</keyword>
<dbReference type="GO" id="GO:0030643">
    <property type="term" value="P:intracellular phosphate ion homeostasis"/>
    <property type="evidence" value="ECO:0007669"/>
    <property type="project" value="InterPro"/>
</dbReference>
<dbReference type="GO" id="GO:0006817">
    <property type="term" value="P:phosphate ion transport"/>
    <property type="evidence" value="ECO:0007669"/>
    <property type="project" value="UniProtKB-KW"/>
</dbReference>
<evidence type="ECO:0000313" key="12">
    <source>
        <dbReference type="Proteomes" id="UP000234752"/>
    </source>
</evidence>
<proteinExistence type="inferred from homology"/>
<evidence type="ECO:0000256" key="2">
    <source>
        <dbReference type="ARBA" id="ARBA00008107"/>
    </source>
</evidence>
<comment type="subunit">
    <text evidence="3 8">Homodimer.</text>
</comment>
<evidence type="ECO:0000256" key="8">
    <source>
        <dbReference type="PIRNR" id="PIRNR003107"/>
    </source>
</evidence>
<dbReference type="GO" id="GO:0005737">
    <property type="term" value="C:cytoplasm"/>
    <property type="evidence" value="ECO:0007669"/>
    <property type="project" value="UniProtKB-SubCell"/>
</dbReference>
<evidence type="ECO:0000256" key="3">
    <source>
        <dbReference type="ARBA" id="ARBA00011738"/>
    </source>
</evidence>
<dbReference type="Gene3D" id="1.20.58.220">
    <property type="entry name" value="Phosphate transport system protein phou homolog 2, domain 2"/>
    <property type="match status" value="2"/>
</dbReference>
<name>A0A2K9NFD0_9PROT</name>
<comment type="function">
    <text evidence="7 8">Plays a role in the regulation of phosphate uptake.</text>
</comment>
<evidence type="ECO:0000259" key="10">
    <source>
        <dbReference type="Pfam" id="PF01895"/>
    </source>
</evidence>
<dbReference type="GO" id="GO:0045936">
    <property type="term" value="P:negative regulation of phosphate metabolic process"/>
    <property type="evidence" value="ECO:0007669"/>
    <property type="project" value="InterPro"/>
</dbReference>
<evidence type="ECO:0000256" key="6">
    <source>
        <dbReference type="ARBA" id="ARBA00022592"/>
    </source>
</evidence>
<evidence type="ECO:0000256" key="5">
    <source>
        <dbReference type="ARBA" id="ARBA00022490"/>
    </source>
</evidence>
<dbReference type="InterPro" id="IPR038078">
    <property type="entry name" value="PhoU-like_sf"/>
</dbReference>
<sequence length="236" mass="26289">MPTRHIVSAFDEQLDILHDLVRQMGVLAERQITDAVAAMTDRDTDLASQVMAKDADLDELERKVEAQTVRLLALRHPKANDLRDVIGALRVANNLERIGDFAANVAKRSFVLQSQPEVSLARSMLPIGRAVADMLAAVMKAYDEDDAETALAVRRRDEEVDRAYTSLFRELLTYMMESPARITACTHLLFAAKNLERIGDHATNIAETLCFRVQGQPLDQDRPKGDGTAEMTVMPD</sequence>